<proteinExistence type="inferred from homology"/>
<dbReference type="EMBL" id="JFKF01000035">
    <property type="protein sequence ID" value="KDO03400.1"/>
    <property type="molecule type" value="Genomic_DNA"/>
</dbReference>
<gene>
    <name evidence="4" type="primary">hemL1</name>
    <name evidence="4" type="ORF">REISMN_01830</name>
</gene>
<keyword evidence="4" id="KW-0413">Isomerase</keyword>
<dbReference type="Gene3D" id="3.90.1150.10">
    <property type="entry name" value="Aspartate Aminotransferase, domain 1"/>
    <property type="match status" value="1"/>
</dbReference>
<comment type="cofactor">
    <cofactor evidence="1">
        <name>pyridoxal 5'-phosphate</name>
        <dbReference type="ChEBI" id="CHEBI:597326"/>
    </cofactor>
</comment>
<dbReference type="InterPro" id="IPR015424">
    <property type="entry name" value="PyrdxlP-dep_Trfase"/>
</dbReference>
<evidence type="ECO:0000313" key="4">
    <source>
        <dbReference type="EMBL" id="KDO03400.1"/>
    </source>
</evidence>
<comment type="similarity">
    <text evidence="3">Belongs to the class-III pyridoxal-phosphate-dependent aminotransferase family.</text>
</comment>
<comment type="caution">
    <text evidence="4">The sequence shown here is derived from an EMBL/GenBank/DDBJ whole genome shotgun (WGS) entry which is preliminary data.</text>
</comment>
<dbReference type="InterPro" id="IPR015421">
    <property type="entry name" value="PyrdxlP-dep_Trfase_major"/>
</dbReference>
<keyword evidence="2 3" id="KW-0663">Pyridoxal phosphate</keyword>
<evidence type="ECO:0000313" key="5">
    <source>
        <dbReference type="Proteomes" id="UP000027161"/>
    </source>
</evidence>
<dbReference type="Pfam" id="PF00202">
    <property type="entry name" value="Aminotran_3"/>
    <property type="match status" value="2"/>
</dbReference>
<dbReference type="PANTHER" id="PTHR43713:SF3">
    <property type="entry name" value="GLUTAMATE-1-SEMIALDEHYDE 2,1-AMINOMUTASE 1, CHLOROPLASTIC-RELATED"/>
    <property type="match status" value="1"/>
</dbReference>
<dbReference type="Gene3D" id="3.40.640.10">
    <property type="entry name" value="Type I PLP-dependent aspartate aminotransferase-like (Major domain)"/>
    <property type="match status" value="1"/>
</dbReference>
<dbReference type="InterPro" id="IPR015422">
    <property type="entry name" value="PyrdxlP-dep_Trfase_small"/>
</dbReference>
<protein>
    <submittedName>
        <fullName evidence="4">Glutamate-1-semialdehyde 2,1-aminomutase 1</fullName>
        <ecNumber evidence="4">5.4.3.8</ecNumber>
    </submittedName>
</protein>
<dbReference type="InterPro" id="IPR005814">
    <property type="entry name" value="Aminotrans_3"/>
</dbReference>
<evidence type="ECO:0000256" key="2">
    <source>
        <dbReference type="ARBA" id="ARBA00022898"/>
    </source>
</evidence>
<dbReference type="RefSeq" id="WP_008580476.1">
    <property type="nucleotide sequence ID" value="NZ_CP113531.1"/>
</dbReference>
<dbReference type="GO" id="GO:0042286">
    <property type="term" value="F:glutamate-1-semialdehyde 2,1-aminomutase activity"/>
    <property type="evidence" value="ECO:0007669"/>
    <property type="project" value="UniProtKB-EC"/>
</dbReference>
<dbReference type="AlphaFoldDB" id="A0A8E0WMG4"/>
<dbReference type="PANTHER" id="PTHR43713">
    <property type="entry name" value="GLUTAMATE-1-SEMIALDEHYDE 2,1-AMINOMUTASE"/>
    <property type="match status" value="1"/>
</dbReference>
<dbReference type="Proteomes" id="UP000027161">
    <property type="component" value="Unassembled WGS sequence"/>
</dbReference>
<reference evidence="4 5" key="1">
    <citation type="submission" date="2014-02" db="EMBL/GenBank/DDBJ databases">
        <title>Draft genome sequence of Rickettsia buchneri sp. nov. ISO7T.</title>
        <authorList>
            <person name="Felsheim R.F."/>
            <person name="Kurtti T.J."/>
            <person name="Munderloh U.G."/>
        </authorList>
    </citation>
    <scope>NUCLEOTIDE SEQUENCE [LARGE SCALE GENOMIC DNA]</scope>
    <source>
        <strain evidence="4 5">ISO7</strain>
    </source>
</reference>
<dbReference type="EC" id="5.4.3.8" evidence="4"/>
<accession>A0A8E0WMG4</accession>
<dbReference type="GO" id="GO:0030170">
    <property type="term" value="F:pyridoxal phosphate binding"/>
    <property type="evidence" value="ECO:0007669"/>
    <property type="project" value="InterPro"/>
</dbReference>
<evidence type="ECO:0000256" key="1">
    <source>
        <dbReference type="ARBA" id="ARBA00001933"/>
    </source>
</evidence>
<organism evidence="4 5">
    <name type="scientific">Rickettsia tamurae subsp. buchneri</name>
    <dbReference type="NCBI Taxonomy" id="1462938"/>
    <lineage>
        <taxon>Bacteria</taxon>
        <taxon>Pseudomonadati</taxon>
        <taxon>Pseudomonadota</taxon>
        <taxon>Alphaproteobacteria</taxon>
        <taxon>Rickettsiales</taxon>
        <taxon>Rickettsiaceae</taxon>
        <taxon>Rickettsieae</taxon>
        <taxon>Rickettsia</taxon>
        <taxon>spotted fever group</taxon>
    </lineage>
</organism>
<dbReference type="GO" id="GO:0008483">
    <property type="term" value="F:transaminase activity"/>
    <property type="evidence" value="ECO:0007669"/>
    <property type="project" value="InterPro"/>
</dbReference>
<evidence type="ECO:0000256" key="3">
    <source>
        <dbReference type="RuleBase" id="RU003560"/>
    </source>
</evidence>
<name>A0A8E0WMG4_9RICK</name>
<keyword evidence="5" id="KW-1185">Reference proteome</keyword>
<sequence length="420" mass="48503">MDYQDLLVQKSIYPSESDDYPIVFKYGQGAFLYDINGNKYIDFMNGKGNIILGHNPKHLIAELIDFLKLGMDVRTGFTEVMFKFTHQINKALGYDKIAYFKSGTEAVKAAMLSAKTYNSKKIILSCGYHGYDPIWKFSGNLEEFNKNGIINFFFDLELLEKLINKYKEQISAIIISPDPLYLTKEWFDKLNSLIKESNVVMIMDEVKVGFRYNFGLYTSRYGLKPDIAIISKGIANGFPISVVCGYKEMMEGCSNLNYTCFFDAITFFVATKVMETLSKKDFYKVLNQVSLNLINTISSLIEQFELPIQIKHNGSIFQFIFPDQEASDVFFYESIQHGLIFYPGDNQCFSYAFNDQKVHLELKRNFINLFKVIKKNPLFQKGRKPTLEWEIKTAWYLMDGLPSIQINKELKESILMSLPE</sequence>
<dbReference type="SUPFAM" id="SSF53383">
    <property type="entry name" value="PLP-dependent transferases"/>
    <property type="match status" value="1"/>
</dbReference>